<keyword evidence="2" id="KW-0328">Glycosyltransferase</keyword>
<feature type="domain" description="Type II secretion system protein GspE N-terminal" evidence="8">
    <location>
        <begin position="549"/>
        <end position="628"/>
    </location>
</feature>
<feature type="transmembrane region" description="Helical" evidence="7">
    <location>
        <begin position="366"/>
        <end position="385"/>
    </location>
</feature>
<gene>
    <name evidence="10" type="primary">nfrB</name>
    <name evidence="10" type="ORF">GCM10007350_20160</name>
</gene>
<evidence type="ECO:0000256" key="6">
    <source>
        <dbReference type="ARBA" id="ARBA00023136"/>
    </source>
</evidence>
<comment type="caution">
    <text evidence="10">The sequence shown here is derived from an EMBL/GenBank/DDBJ whole genome shotgun (WGS) entry which is preliminary data.</text>
</comment>
<dbReference type="NCBIfam" id="NF008411">
    <property type="entry name" value="PRK11234.1"/>
    <property type="match status" value="1"/>
</dbReference>
<keyword evidence="4 7" id="KW-0812">Transmembrane</keyword>
<reference evidence="11" key="1">
    <citation type="journal article" date="2019" name="Int. J. Syst. Evol. Microbiol.">
        <title>The Global Catalogue of Microorganisms (GCM) 10K type strain sequencing project: providing services to taxonomists for standard genome sequencing and annotation.</title>
        <authorList>
            <consortium name="The Broad Institute Genomics Platform"/>
            <consortium name="The Broad Institute Genome Sequencing Center for Infectious Disease"/>
            <person name="Wu L."/>
            <person name="Ma J."/>
        </authorList>
    </citation>
    <scope>NUCLEOTIDE SEQUENCE [LARGE SCALE GENOMIC DNA]</scope>
    <source>
        <strain evidence="11">KCTC 23701</strain>
    </source>
</reference>
<dbReference type="InterPro" id="IPR007831">
    <property type="entry name" value="T2SS_GspE_N"/>
</dbReference>
<evidence type="ECO:0000256" key="5">
    <source>
        <dbReference type="ARBA" id="ARBA00022989"/>
    </source>
</evidence>
<keyword evidence="11" id="KW-1185">Reference proteome</keyword>
<dbReference type="InterPro" id="IPR001173">
    <property type="entry name" value="Glyco_trans_2-like"/>
</dbReference>
<evidence type="ECO:0000256" key="3">
    <source>
        <dbReference type="ARBA" id="ARBA00022679"/>
    </source>
</evidence>
<dbReference type="RefSeq" id="WP_189460409.1">
    <property type="nucleotide sequence ID" value="NZ_BMYO01000005.1"/>
</dbReference>
<keyword evidence="6 7" id="KW-0472">Membrane</keyword>
<protein>
    <submittedName>
        <fullName evidence="10">Bacteriophage N4 adsorption protein B</fullName>
    </submittedName>
</protein>
<evidence type="ECO:0000259" key="8">
    <source>
        <dbReference type="Pfam" id="PF05157"/>
    </source>
</evidence>
<comment type="subcellular location">
    <subcellularLocation>
        <location evidence="1">Membrane</location>
        <topology evidence="1">Multi-pass membrane protein</topology>
    </subcellularLocation>
</comment>
<evidence type="ECO:0000313" key="10">
    <source>
        <dbReference type="EMBL" id="GHD63196.1"/>
    </source>
</evidence>
<dbReference type="EMBL" id="BMYO01000005">
    <property type="protein sequence ID" value="GHD63196.1"/>
    <property type="molecule type" value="Genomic_DNA"/>
</dbReference>
<dbReference type="Proteomes" id="UP000604737">
    <property type="component" value="Unassembled WGS sequence"/>
</dbReference>
<dbReference type="Gene3D" id="3.90.550.10">
    <property type="entry name" value="Spore Coat Polysaccharide Biosynthesis Protein SpsA, Chain A"/>
    <property type="match status" value="1"/>
</dbReference>
<evidence type="ECO:0000256" key="7">
    <source>
        <dbReference type="SAM" id="Phobius"/>
    </source>
</evidence>
<dbReference type="SUPFAM" id="SSF53448">
    <property type="entry name" value="Nucleotide-diphospho-sugar transferases"/>
    <property type="match status" value="1"/>
</dbReference>
<keyword evidence="3" id="KW-0808">Transferase</keyword>
<feature type="transmembrane region" description="Helical" evidence="7">
    <location>
        <begin position="391"/>
        <end position="414"/>
    </location>
</feature>
<dbReference type="Pfam" id="PF13632">
    <property type="entry name" value="Glyco_trans_2_3"/>
    <property type="match status" value="1"/>
</dbReference>
<evidence type="ECO:0000256" key="4">
    <source>
        <dbReference type="ARBA" id="ARBA00022692"/>
    </source>
</evidence>
<evidence type="ECO:0000256" key="1">
    <source>
        <dbReference type="ARBA" id="ARBA00004141"/>
    </source>
</evidence>
<feature type="domain" description="Glycosyltransferase 2-like" evidence="9">
    <location>
        <begin position="164"/>
        <end position="383"/>
    </location>
</feature>
<evidence type="ECO:0000259" key="9">
    <source>
        <dbReference type="Pfam" id="PF13632"/>
    </source>
</evidence>
<name>A0ABQ3H2J7_9NEIS</name>
<evidence type="ECO:0000313" key="11">
    <source>
        <dbReference type="Proteomes" id="UP000604737"/>
    </source>
</evidence>
<feature type="transmembrane region" description="Helical" evidence="7">
    <location>
        <begin position="423"/>
        <end position="444"/>
    </location>
</feature>
<dbReference type="SUPFAM" id="SSF160246">
    <property type="entry name" value="EspE N-terminal domain-like"/>
    <property type="match status" value="2"/>
</dbReference>
<sequence length="744" mass="84133">MSLLDVFSTYLYGLKLLAITVAVLMLISGIDDLFIDVVYWVRRLWRALTVYRNHDRLDYKALYEPAEKPLAIMVPAWHETGVIGKMAELAATTLDYENYHVFVGTYPNDPDTQRDVDEVCARFPNVHKVVCARPGPTSKADCLNNVLDAILQFERSARFEFAGFILHDAEDVISDMELRLFNYLVDRKDLIQIPVYPFEREWTNFTSLSYLDEFAELHGKDVPVREALAGQVPSAGVGTCFSRRAVLLLLADGDGIAFDVQSLTEDYDIGFRLKEKGMKEVFVRFPVIRHPQRAGLRELVLGQNDRDSNVICVREYFPDTLHTAVRQKSRWIIGIVYQGFKTHRWTGDWTLNYFLWRDRKGAISNFVSFIASLILLQLLALWVYQRLWPDAYRWLSIFEGDVWLVSLLWINFLLMSNRMLQRIIFVSGYYGLAQGLMALPRLFWGNLINFLANWRALSQIIAQGDPRRVAWDKTTHDFPSVGGENRARHPLGQILVEQGALTPAQLEAALTHRSHGLRLGSWLVHDGVISAETLARAVAAQSHVDYEPVDAYRLPDTLVAMIPAGIALHYAVIPVREEDGTLVVASESDLDPVSLAALARKLGRPVRYVIAAKGQVTVGLRRWYVRALRDDPRALLDKVVKAGWLTPEQADAIWQAFVPKQVLFAEILMSLGHIQPSALKALLLRHERSDLSFGQFLVREGVVSAGTLDEALRLQRELQPTMPALLQQHGVGADKLDSLRPAAA</sequence>
<keyword evidence="5 7" id="KW-1133">Transmembrane helix</keyword>
<organism evidence="10 11">
    <name type="scientific">Jeongeupia chitinilytica</name>
    <dbReference type="NCBI Taxonomy" id="1041641"/>
    <lineage>
        <taxon>Bacteria</taxon>
        <taxon>Pseudomonadati</taxon>
        <taxon>Pseudomonadota</taxon>
        <taxon>Betaproteobacteria</taxon>
        <taxon>Neisseriales</taxon>
        <taxon>Chitinibacteraceae</taxon>
        <taxon>Jeongeupia</taxon>
    </lineage>
</organism>
<dbReference type="NCBIfam" id="NF011305">
    <property type="entry name" value="PRK14716.1-3"/>
    <property type="match status" value="1"/>
</dbReference>
<dbReference type="PANTHER" id="PTHR43867">
    <property type="entry name" value="CELLULOSE SYNTHASE CATALYTIC SUBUNIT A [UDP-FORMING]"/>
    <property type="match status" value="1"/>
</dbReference>
<evidence type="ECO:0000256" key="2">
    <source>
        <dbReference type="ARBA" id="ARBA00022676"/>
    </source>
</evidence>
<dbReference type="Pfam" id="PF05157">
    <property type="entry name" value="MshEN"/>
    <property type="match status" value="1"/>
</dbReference>
<dbReference type="Gene3D" id="3.30.300.160">
    <property type="entry name" value="Type II secretion system, protein E, N-terminal domain"/>
    <property type="match status" value="1"/>
</dbReference>
<proteinExistence type="predicted"/>
<accession>A0ABQ3H2J7</accession>
<dbReference type="InterPro" id="IPR029044">
    <property type="entry name" value="Nucleotide-diphossugar_trans"/>
</dbReference>
<feature type="transmembrane region" description="Helical" evidence="7">
    <location>
        <begin position="12"/>
        <end position="41"/>
    </location>
</feature>
<dbReference type="InterPro" id="IPR050321">
    <property type="entry name" value="Glycosyltr_2/OpgH_subfam"/>
</dbReference>
<dbReference type="NCBIfam" id="NF012033">
    <property type="entry name" value="PRK15489.1"/>
    <property type="match status" value="1"/>
</dbReference>
<dbReference type="InterPro" id="IPR037257">
    <property type="entry name" value="T2SS_E_N_sf"/>
</dbReference>
<dbReference type="PANTHER" id="PTHR43867:SF2">
    <property type="entry name" value="CELLULOSE SYNTHASE CATALYTIC SUBUNIT A [UDP-FORMING]"/>
    <property type="match status" value="1"/>
</dbReference>